<proteinExistence type="predicted"/>
<accession>A0ABQ9GXX0</accession>
<dbReference type="EMBL" id="JARBHB010000008">
    <property type="protein sequence ID" value="KAJ8876854.1"/>
    <property type="molecule type" value="Genomic_DNA"/>
</dbReference>
<comment type="caution">
    <text evidence="2">The sequence shown here is derived from an EMBL/GenBank/DDBJ whole genome shotgun (WGS) entry which is preliminary data.</text>
</comment>
<dbReference type="Proteomes" id="UP001159363">
    <property type="component" value="Chromosome 7"/>
</dbReference>
<reference evidence="2 3" key="1">
    <citation type="submission" date="2023-02" db="EMBL/GenBank/DDBJ databases">
        <title>LHISI_Scaffold_Assembly.</title>
        <authorList>
            <person name="Stuart O.P."/>
            <person name="Cleave R."/>
            <person name="Magrath M.J.L."/>
            <person name="Mikheyev A.S."/>
        </authorList>
    </citation>
    <scope>NUCLEOTIDE SEQUENCE [LARGE SCALE GENOMIC DNA]</scope>
    <source>
        <strain evidence="2">Daus_M_001</strain>
        <tissue evidence="2">Leg muscle</tissue>
    </source>
</reference>
<evidence type="ECO:0000313" key="3">
    <source>
        <dbReference type="Proteomes" id="UP001159363"/>
    </source>
</evidence>
<name>A0ABQ9GXX0_9NEOP</name>
<gene>
    <name evidence="2" type="ORF">PR048_021301</name>
</gene>
<feature type="region of interest" description="Disordered" evidence="1">
    <location>
        <begin position="1"/>
        <end position="27"/>
    </location>
</feature>
<feature type="compositionally biased region" description="Basic and acidic residues" evidence="1">
    <location>
        <begin position="1"/>
        <end position="15"/>
    </location>
</feature>
<sequence length="155" mass="18106">MQREDGGIKMWEGGRKRASRMSPPPPPPTTNFFVQVRKWKNGARRNYFPYVANFPWLFVSSNASYFLCDDVCKSLQWVNHVSHSTFLPSGRTKSVSAIACVNKYKSHYFYGKLEEKKKTRLKKNIQNKSHKEMLQTFQVRAEKKRQATLQGMSEH</sequence>
<keyword evidence="3" id="KW-1185">Reference proteome</keyword>
<organism evidence="2 3">
    <name type="scientific">Dryococelus australis</name>
    <dbReference type="NCBI Taxonomy" id="614101"/>
    <lineage>
        <taxon>Eukaryota</taxon>
        <taxon>Metazoa</taxon>
        <taxon>Ecdysozoa</taxon>
        <taxon>Arthropoda</taxon>
        <taxon>Hexapoda</taxon>
        <taxon>Insecta</taxon>
        <taxon>Pterygota</taxon>
        <taxon>Neoptera</taxon>
        <taxon>Polyneoptera</taxon>
        <taxon>Phasmatodea</taxon>
        <taxon>Verophasmatodea</taxon>
        <taxon>Anareolatae</taxon>
        <taxon>Phasmatidae</taxon>
        <taxon>Eurycanthinae</taxon>
        <taxon>Dryococelus</taxon>
    </lineage>
</organism>
<evidence type="ECO:0000256" key="1">
    <source>
        <dbReference type="SAM" id="MobiDB-lite"/>
    </source>
</evidence>
<protein>
    <submittedName>
        <fullName evidence="2">Uncharacterized protein</fullName>
    </submittedName>
</protein>
<evidence type="ECO:0000313" key="2">
    <source>
        <dbReference type="EMBL" id="KAJ8876854.1"/>
    </source>
</evidence>